<dbReference type="GO" id="GO:0006457">
    <property type="term" value="P:protein folding"/>
    <property type="evidence" value="ECO:0007669"/>
    <property type="project" value="TreeGrafter"/>
</dbReference>
<dbReference type="AlphaFoldDB" id="A0A7S4T6H8"/>
<evidence type="ECO:0000256" key="1">
    <source>
        <dbReference type="ARBA" id="ARBA00001182"/>
    </source>
</evidence>
<dbReference type="InterPro" id="IPR013766">
    <property type="entry name" value="Thioredoxin_domain"/>
</dbReference>
<dbReference type="InterPro" id="IPR017937">
    <property type="entry name" value="Thioredoxin_CS"/>
</dbReference>
<dbReference type="InterPro" id="IPR005792">
    <property type="entry name" value="Prot_disulphide_isomerase"/>
</dbReference>
<feature type="disulfide bond" description="Redox-active" evidence="11">
    <location>
        <begin position="50"/>
        <end position="53"/>
    </location>
</feature>
<keyword evidence="5 13" id="KW-0732">Signal</keyword>
<keyword evidence="10 11" id="KW-0676">Redox-active center</keyword>
<organism evidence="16">
    <name type="scientific">Alexandrium monilatum</name>
    <dbReference type="NCBI Taxonomy" id="311494"/>
    <lineage>
        <taxon>Eukaryota</taxon>
        <taxon>Sar</taxon>
        <taxon>Alveolata</taxon>
        <taxon>Dinophyceae</taxon>
        <taxon>Gonyaulacales</taxon>
        <taxon>Pyrocystaceae</taxon>
        <taxon>Alexandrium</taxon>
    </lineage>
</organism>
<feature type="chain" id="PRO_5031596077" description="Protein disulfide-isomerase" evidence="13">
    <location>
        <begin position="21"/>
        <end position="478"/>
    </location>
</feature>
<evidence type="ECO:0000259" key="15">
    <source>
        <dbReference type="PROSITE" id="PS51352"/>
    </source>
</evidence>
<dbReference type="FunFam" id="3.40.30.10:FF:000023">
    <property type="entry name" value="Protein disulfide-isomerase"/>
    <property type="match status" value="1"/>
</dbReference>
<dbReference type="CDD" id="cd02961">
    <property type="entry name" value="PDI_a_family"/>
    <property type="match status" value="1"/>
</dbReference>
<evidence type="ECO:0000256" key="6">
    <source>
        <dbReference type="ARBA" id="ARBA00022737"/>
    </source>
</evidence>
<evidence type="ECO:0000256" key="2">
    <source>
        <dbReference type="ARBA" id="ARBA00004319"/>
    </source>
</evidence>
<dbReference type="PANTHER" id="PTHR18929">
    <property type="entry name" value="PROTEIN DISULFIDE ISOMERASE"/>
    <property type="match status" value="1"/>
</dbReference>
<feature type="region of interest" description="Disordered" evidence="14">
    <location>
        <begin position="455"/>
        <end position="478"/>
    </location>
</feature>
<comment type="similarity">
    <text evidence="3 12">Belongs to the protein disulfide isomerase family.</text>
</comment>
<dbReference type="InterPro" id="IPR005788">
    <property type="entry name" value="PDI_thioredoxin-like_dom"/>
</dbReference>
<dbReference type="SUPFAM" id="SSF52833">
    <property type="entry name" value="Thioredoxin-like"/>
    <property type="match status" value="3"/>
</dbReference>
<dbReference type="Pfam" id="PF13848">
    <property type="entry name" value="Thioredoxin_6"/>
    <property type="match status" value="1"/>
</dbReference>
<dbReference type="CDD" id="cd02995">
    <property type="entry name" value="PDI_a_PDI_a'_C"/>
    <property type="match status" value="1"/>
</dbReference>
<evidence type="ECO:0000256" key="4">
    <source>
        <dbReference type="ARBA" id="ARBA00012723"/>
    </source>
</evidence>
<dbReference type="CDD" id="cd02982">
    <property type="entry name" value="PDI_b'_family"/>
    <property type="match status" value="1"/>
</dbReference>
<dbReference type="PROSITE" id="PS51352">
    <property type="entry name" value="THIOREDOXIN_2"/>
    <property type="match status" value="2"/>
</dbReference>
<feature type="domain" description="Thioredoxin" evidence="15">
    <location>
        <begin position="334"/>
        <end position="456"/>
    </location>
</feature>
<feature type="signal peptide" evidence="13">
    <location>
        <begin position="1"/>
        <end position="20"/>
    </location>
</feature>
<gene>
    <name evidence="16" type="ORF">AMON00008_LOCUS61505</name>
</gene>
<dbReference type="NCBIfam" id="TIGR01126">
    <property type="entry name" value="pdi_dom"/>
    <property type="match status" value="1"/>
</dbReference>
<feature type="disulfide bond" description="Redox-active" evidence="11">
    <location>
        <begin position="374"/>
        <end position="377"/>
    </location>
</feature>
<dbReference type="InterPro" id="IPR036249">
    <property type="entry name" value="Thioredoxin-like_sf"/>
</dbReference>
<dbReference type="GO" id="GO:0034976">
    <property type="term" value="P:response to endoplasmic reticulum stress"/>
    <property type="evidence" value="ECO:0007669"/>
    <property type="project" value="TreeGrafter"/>
</dbReference>
<name>A0A7S4T6H8_9DINO</name>
<evidence type="ECO:0000256" key="13">
    <source>
        <dbReference type="RuleBase" id="RU361130"/>
    </source>
</evidence>
<evidence type="ECO:0000256" key="12">
    <source>
        <dbReference type="RuleBase" id="RU004208"/>
    </source>
</evidence>
<dbReference type="EC" id="5.3.4.1" evidence="4 13"/>
<evidence type="ECO:0000256" key="11">
    <source>
        <dbReference type="PIRSR" id="PIRSR605792-51"/>
    </source>
</evidence>
<dbReference type="EMBL" id="HBNR01085854">
    <property type="protein sequence ID" value="CAE4663700.1"/>
    <property type="molecule type" value="Transcribed_RNA"/>
</dbReference>
<comment type="catalytic activity">
    <reaction evidence="1 13">
        <text>Catalyzes the rearrangement of -S-S- bonds in proteins.</text>
        <dbReference type="EC" id="5.3.4.1"/>
    </reaction>
</comment>
<keyword evidence="8 11" id="KW-1015">Disulfide bond</keyword>
<dbReference type="PANTHER" id="PTHR18929:SF246">
    <property type="entry name" value="PROTEIN DISULFIDE ISOMERASE-LIKE 1-4"/>
    <property type="match status" value="1"/>
</dbReference>
<dbReference type="Pfam" id="PF00085">
    <property type="entry name" value="Thioredoxin"/>
    <property type="match status" value="2"/>
</dbReference>
<evidence type="ECO:0000256" key="9">
    <source>
        <dbReference type="ARBA" id="ARBA00023235"/>
    </source>
</evidence>
<dbReference type="PROSITE" id="PS00194">
    <property type="entry name" value="THIOREDOXIN_1"/>
    <property type="match status" value="2"/>
</dbReference>
<keyword evidence="6" id="KW-0677">Repeat</keyword>
<evidence type="ECO:0000256" key="3">
    <source>
        <dbReference type="ARBA" id="ARBA00006347"/>
    </source>
</evidence>
<evidence type="ECO:0000256" key="10">
    <source>
        <dbReference type="ARBA" id="ARBA00023284"/>
    </source>
</evidence>
<dbReference type="Gene3D" id="3.40.30.10">
    <property type="entry name" value="Glutaredoxin"/>
    <property type="match status" value="3"/>
</dbReference>
<evidence type="ECO:0000256" key="7">
    <source>
        <dbReference type="ARBA" id="ARBA00022824"/>
    </source>
</evidence>
<evidence type="ECO:0000256" key="14">
    <source>
        <dbReference type="SAM" id="MobiDB-lite"/>
    </source>
</evidence>
<reference evidence="16" key="1">
    <citation type="submission" date="2021-01" db="EMBL/GenBank/DDBJ databases">
        <authorList>
            <person name="Corre E."/>
            <person name="Pelletier E."/>
            <person name="Niang G."/>
            <person name="Scheremetjew M."/>
            <person name="Finn R."/>
            <person name="Kale V."/>
            <person name="Holt S."/>
            <person name="Cochrane G."/>
            <person name="Meng A."/>
            <person name="Brown T."/>
            <person name="Cohen L."/>
        </authorList>
    </citation>
    <scope>NUCLEOTIDE SEQUENCE</scope>
    <source>
        <strain evidence="16">CCMP3105</strain>
    </source>
</reference>
<feature type="compositionally biased region" description="Basic and acidic residues" evidence="14">
    <location>
        <begin position="459"/>
        <end position="478"/>
    </location>
</feature>
<sequence>MRAALLVPGLLLLGALEAAAEEVVTLTTAAFDQTLKDNKHALVEFYAPWCGHCKKLAPEYEKAAVTLKSSGVKLYKVDATEEKDLASRYGIKGFPTMVWFQDGKNMDYDGGRTADTIVDWVQSMTGPALLTEASVAAIKPPLDRPVLVLSADSPNPAFEEVAQKFRRKAAWYFVKASGSPKVSLIHKGEEPIDLTVGIDKEEKVTAFLMDNLLPLFGKLDGDTFDKYMEAGKGLVWSLFPNPEQGFDAIEAQYRPVMSEVASKFRGKYFVTFTDTEKFKEAIDNMLSIAEFPAIAVQKKAGDKRKFVYTGEMTAQKISAFIDDVESGRVEPRLKSEAVPTPSDDLIKTVVGTTMQKDVFTPDRDVLLEVYAPWCGHCKKLEPEYIKLAKKIKKEELTDLVTIAKMDGTANDSPVDSIEWTGFPTILYVKAGTTEAIVYDGERTAKGLWKYIKKTSSKAQEIRDRMERRKGASKRGDEL</sequence>
<dbReference type="NCBIfam" id="TIGR01130">
    <property type="entry name" value="ER_PDI_fam"/>
    <property type="match status" value="1"/>
</dbReference>
<keyword evidence="7" id="KW-0256">Endoplasmic reticulum</keyword>
<dbReference type="PRINTS" id="PR00421">
    <property type="entry name" value="THIOREDOXIN"/>
</dbReference>
<evidence type="ECO:0000256" key="5">
    <source>
        <dbReference type="ARBA" id="ARBA00022729"/>
    </source>
</evidence>
<keyword evidence="9 13" id="KW-0413">Isomerase</keyword>
<feature type="domain" description="Thioredoxin" evidence="15">
    <location>
        <begin position="1"/>
        <end position="126"/>
    </location>
</feature>
<dbReference type="GO" id="GO:0005788">
    <property type="term" value="C:endoplasmic reticulum lumen"/>
    <property type="evidence" value="ECO:0007669"/>
    <property type="project" value="UniProtKB-SubCell"/>
</dbReference>
<evidence type="ECO:0000313" key="16">
    <source>
        <dbReference type="EMBL" id="CAE4663700.1"/>
    </source>
</evidence>
<protein>
    <recommendedName>
        <fullName evidence="4 13">Protein disulfide-isomerase</fullName>
        <ecNumber evidence="4 13">5.3.4.1</ecNumber>
    </recommendedName>
</protein>
<accession>A0A7S4T6H8</accession>
<proteinExistence type="inferred from homology"/>
<evidence type="ECO:0000256" key="8">
    <source>
        <dbReference type="ARBA" id="ARBA00023157"/>
    </source>
</evidence>
<dbReference type="GO" id="GO:0003756">
    <property type="term" value="F:protein disulfide isomerase activity"/>
    <property type="evidence" value="ECO:0007669"/>
    <property type="project" value="UniProtKB-EC"/>
</dbReference>
<comment type="subcellular location">
    <subcellularLocation>
        <location evidence="2">Endoplasmic reticulum lumen</location>
    </subcellularLocation>
</comment>